<dbReference type="EMBL" id="BSQG01000009">
    <property type="protein sequence ID" value="GLU49791.1"/>
    <property type="molecule type" value="Genomic_DNA"/>
</dbReference>
<dbReference type="SUPFAM" id="SSF54427">
    <property type="entry name" value="NTF2-like"/>
    <property type="match status" value="1"/>
</dbReference>
<reference evidence="2" key="1">
    <citation type="submission" date="2023-02" db="EMBL/GenBank/DDBJ databases">
        <title>Nocardiopsis ansamitocini NBRC 112285.</title>
        <authorList>
            <person name="Ichikawa N."/>
            <person name="Sato H."/>
            <person name="Tonouchi N."/>
        </authorList>
    </citation>
    <scope>NUCLEOTIDE SEQUENCE</scope>
    <source>
        <strain evidence="2">NBRC 112285</strain>
    </source>
</reference>
<sequence length="137" mass="15348">MDTPKNPEAQADRARDLERRNTETVLTAMRELFVEGDVSAVDRYWAEPYIQHNPSMPNGLDTLRTVAPTLSGFVWEPQRIAAQGDLVVTHSRVLGWAEKPVVIADIFRLLDGRIVEHWDVVQEEVDAGLSANGNPMV</sequence>
<dbReference type="AlphaFoldDB" id="A0A9W6PA60"/>
<keyword evidence="3" id="KW-1185">Reference proteome</keyword>
<dbReference type="Gene3D" id="3.10.450.50">
    <property type="match status" value="1"/>
</dbReference>
<name>A0A9W6PA60_9ACTN</name>
<organism evidence="2 3">
    <name type="scientific">Nocardiopsis ansamitocini</name>
    <dbReference type="NCBI Taxonomy" id="1670832"/>
    <lineage>
        <taxon>Bacteria</taxon>
        <taxon>Bacillati</taxon>
        <taxon>Actinomycetota</taxon>
        <taxon>Actinomycetes</taxon>
        <taxon>Streptosporangiales</taxon>
        <taxon>Nocardiopsidaceae</taxon>
        <taxon>Nocardiopsis</taxon>
    </lineage>
</organism>
<evidence type="ECO:0000259" key="1">
    <source>
        <dbReference type="Pfam" id="PF12680"/>
    </source>
</evidence>
<dbReference type="Pfam" id="PF12680">
    <property type="entry name" value="SnoaL_2"/>
    <property type="match status" value="1"/>
</dbReference>
<comment type="caution">
    <text evidence="2">The sequence shown here is derived from an EMBL/GenBank/DDBJ whole genome shotgun (WGS) entry which is preliminary data.</text>
</comment>
<dbReference type="InterPro" id="IPR037401">
    <property type="entry name" value="SnoaL-like"/>
</dbReference>
<dbReference type="Proteomes" id="UP001165092">
    <property type="component" value="Unassembled WGS sequence"/>
</dbReference>
<evidence type="ECO:0000313" key="3">
    <source>
        <dbReference type="Proteomes" id="UP001165092"/>
    </source>
</evidence>
<evidence type="ECO:0000313" key="2">
    <source>
        <dbReference type="EMBL" id="GLU49791.1"/>
    </source>
</evidence>
<proteinExistence type="predicted"/>
<accession>A0A9W6PA60</accession>
<gene>
    <name evidence="2" type="ORF">Nans01_41420</name>
</gene>
<dbReference type="InterPro" id="IPR032710">
    <property type="entry name" value="NTF2-like_dom_sf"/>
</dbReference>
<feature type="domain" description="SnoaL-like" evidence="1">
    <location>
        <begin position="28"/>
        <end position="117"/>
    </location>
</feature>
<protein>
    <recommendedName>
        <fullName evidence="1">SnoaL-like domain-containing protein</fullName>
    </recommendedName>
</protein>
<dbReference type="RefSeq" id="WP_285761332.1">
    <property type="nucleotide sequence ID" value="NZ_BSQG01000009.1"/>
</dbReference>